<accession>A0AAJ6BE28</accession>
<dbReference type="InterPro" id="IPR025705">
    <property type="entry name" value="Beta_hexosaminidase_sua/sub"/>
</dbReference>
<protein>
    <recommendedName>
        <fullName evidence="3">beta-N-acetylhexosaminidase</fullName>
        <ecNumber evidence="3">3.2.1.52</ecNumber>
    </recommendedName>
</protein>
<dbReference type="GO" id="GO:0016020">
    <property type="term" value="C:membrane"/>
    <property type="evidence" value="ECO:0007669"/>
    <property type="project" value="TreeGrafter"/>
</dbReference>
<evidence type="ECO:0000313" key="10">
    <source>
        <dbReference type="EMBL" id="WEK34175.1"/>
    </source>
</evidence>
<keyword evidence="5" id="KW-0326">Glycosidase</keyword>
<feature type="domain" description="Beta-hexosaminidase bacterial type N-terminal" evidence="9">
    <location>
        <begin position="24"/>
        <end position="149"/>
    </location>
</feature>
<dbReference type="PANTHER" id="PTHR22600">
    <property type="entry name" value="BETA-HEXOSAMINIDASE"/>
    <property type="match status" value="1"/>
</dbReference>
<dbReference type="Pfam" id="PF00728">
    <property type="entry name" value="Glyco_hydro_20"/>
    <property type="match status" value="1"/>
</dbReference>
<dbReference type="SUPFAM" id="SSF51445">
    <property type="entry name" value="(Trans)glycosidases"/>
    <property type="match status" value="1"/>
</dbReference>
<evidence type="ECO:0000256" key="5">
    <source>
        <dbReference type="ARBA" id="ARBA00023295"/>
    </source>
</evidence>
<comment type="similarity">
    <text evidence="2">Belongs to the glycosyl hydrolase 20 family.</text>
</comment>
<dbReference type="InterPro" id="IPR015883">
    <property type="entry name" value="Glyco_hydro_20_cat"/>
</dbReference>
<dbReference type="Proteomes" id="UP001220610">
    <property type="component" value="Chromosome"/>
</dbReference>
<dbReference type="Gene3D" id="3.20.20.80">
    <property type="entry name" value="Glycosidases"/>
    <property type="match status" value="1"/>
</dbReference>
<dbReference type="EMBL" id="CP119311">
    <property type="protein sequence ID" value="WEK34175.1"/>
    <property type="molecule type" value="Genomic_DNA"/>
</dbReference>
<dbReference type="InterPro" id="IPR017853">
    <property type="entry name" value="GH"/>
</dbReference>
<evidence type="ECO:0000259" key="8">
    <source>
        <dbReference type="Pfam" id="PF00728"/>
    </source>
</evidence>
<evidence type="ECO:0000256" key="4">
    <source>
        <dbReference type="ARBA" id="ARBA00022801"/>
    </source>
</evidence>
<evidence type="ECO:0000259" key="9">
    <source>
        <dbReference type="Pfam" id="PF02838"/>
    </source>
</evidence>
<evidence type="ECO:0000256" key="7">
    <source>
        <dbReference type="SAM" id="MobiDB-lite"/>
    </source>
</evidence>
<dbReference type="AlphaFoldDB" id="A0AAJ6BE28"/>
<sequence length="871" mass="97475">MNLRMPILVICLLLLAAAGRAEVPILPVPQHVVETGRPLEYNAHLLLEGKGLEPAALQRLQAHWQNTTGRMAVKYAQASTTTIQLLILGKDAAADQPVNRALPGYARQIGTEGYLLILTATQKIIAAYTETGLFYGLQSLRQLTRSGHDQELLVADWPSFAHRVVFDDISRGPISTISFIKDQIRRLAEIKINYLSFYIEHVVQTAAYPDFAPENGRLTIADIRELSAYAAQYHMQLIGSFQSFGHFEKILAQPKYRPMGATNTMVDPMNPEARRFLASVIGELCEAFSAPFFNVNSDETFDLGKGTSKPYVDSMGAGPFYASHLRFLYDVVKKHNKRMMMWGDIALQHEEILDSLPKDIIYLSWEYGNPASFDKWTQPFKKRGLEFMVCPGILNSYRLFPDVTMAGANIDGFARAGKASGATGVFTTIWDDGGASFFSGDWFPVYKAAEKSWNLQASFNEGFNERYTRIAYGSNETAYVQALQTLMQLRKLPMTFNLNDNVWYQKLLPDSGRRLLLNTADVPAVRSIAEQAAAYLATASARWHAADLQTLRFSIDQYQLIADTRALMPELAQQYKAAQELAVVSPAKAIRTLEQGRIPVQQLQARYRQLKEQFRTIWLQENQAYWLNVPLAVFDEKIADLQELLNRWQQAQSAIRTRRPMPDALSARMAISATWYTYFQNWLLCGPFSPENGQAPPFLYDPGTKDQKPPKPGDIIVYKEQSYRWMKYASPNGGITQLEDFYPKAAAGDIAYAYCSLTADSAQQVNAFVGSSNGLELFCNGQPLLTADGQSASADNEAGPNKKNNPGKEASPDKETGVILSLQPGINHILFRFPKASADWAFTFRLDPALSVTNSKHKFYLNPKTGNHDAE</sequence>
<name>A0AAJ6BE28_9BACT</name>
<evidence type="ECO:0000256" key="6">
    <source>
        <dbReference type="PIRSR" id="PIRSR625705-1"/>
    </source>
</evidence>
<evidence type="ECO:0000256" key="1">
    <source>
        <dbReference type="ARBA" id="ARBA00001231"/>
    </source>
</evidence>
<keyword evidence="4 10" id="KW-0378">Hydrolase</keyword>
<dbReference type="GO" id="GO:0005975">
    <property type="term" value="P:carbohydrate metabolic process"/>
    <property type="evidence" value="ECO:0007669"/>
    <property type="project" value="InterPro"/>
</dbReference>
<dbReference type="PANTHER" id="PTHR22600:SF57">
    <property type="entry name" value="BETA-N-ACETYLHEXOSAMINIDASE"/>
    <property type="match status" value="1"/>
</dbReference>
<dbReference type="InterPro" id="IPR029018">
    <property type="entry name" value="Hex-like_dom2"/>
</dbReference>
<evidence type="ECO:0000256" key="3">
    <source>
        <dbReference type="ARBA" id="ARBA00012663"/>
    </source>
</evidence>
<dbReference type="Pfam" id="PF02838">
    <property type="entry name" value="Glyco_hydro_20b"/>
    <property type="match status" value="1"/>
</dbReference>
<feature type="region of interest" description="Disordered" evidence="7">
    <location>
        <begin position="788"/>
        <end position="814"/>
    </location>
</feature>
<dbReference type="GO" id="GO:0004563">
    <property type="term" value="F:beta-N-acetylhexosaminidase activity"/>
    <property type="evidence" value="ECO:0007669"/>
    <property type="project" value="UniProtKB-EC"/>
</dbReference>
<feature type="active site" description="Proton donor" evidence="6">
    <location>
        <position position="299"/>
    </location>
</feature>
<comment type="catalytic activity">
    <reaction evidence="1">
        <text>Hydrolysis of terminal non-reducing N-acetyl-D-hexosamine residues in N-acetyl-beta-D-hexosaminides.</text>
        <dbReference type="EC" id="3.2.1.52"/>
    </reaction>
</comment>
<dbReference type="InterPro" id="IPR015882">
    <property type="entry name" value="HEX_bac_N"/>
</dbReference>
<gene>
    <name evidence="10" type="ORF">P0Y53_16935</name>
</gene>
<proteinExistence type="inferred from homology"/>
<feature type="domain" description="Glycoside hydrolase family 20 catalytic" evidence="8">
    <location>
        <begin position="160"/>
        <end position="377"/>
    </location>
</feature>
<evidence type="ECO:0000256" key="2">
    <source>
        <dbReference type="ARBA" id="ARBA00006285"/>
    </source>
</evidence>
<dbReference type="GO" id="GO:0030203">
    <property type="term" value="P:glycosaminoglycan metabolic process"/>
    <property type="evidence" value="ECO:0007669"/>
    <property type="project" value="TreeGrafter"/>
</dbReference>
<dbReference type="SUPFAM" id="SSF55545">
    <property type="entry name" value="beta-N-acetylhexosaminidase-like domain"/>
    <property type="match status" value="1"/>
</dbReference>
<dbReference type="Gene3D" id="3.30.379.10">
    <property type="entry name" value="Chitobiase/beta-hexosaminidase domain 2-like"/>
    <property type="match status" value="1"/>
</dbReference>
<dbReference type="EC" id="3.2.1.52" evidence="3"/>
<reference evidence="10" key="1">
    <citation type="submission" date="2023-03" db="EMBL/GenBank/DDBJ databases">
        <title>Andean soil-derived lignocellulolytic bacterial consortium as a source of novel taxa and putative plastic-active enzymes.</title>
        <authorList>
            <person name="Diaz-Garcia L."/>
            <person name="Chuvochina M."/>
            <person name="Feuerriegel G."/>
            <person name="Bunk B."/>
            <person name="Sproer C."/>
            <person name="Streit W.R."/>
            <person name="Rodriguez L.M."/>
            <person name="Overmann J."/>
            <person name="Jimenez D.J."/>
        </authorList>
    </citation>
    <scope>NUCLEOTIDE SEQUENCE</scope>
    <source>
        <strain evidence="10">MAG 7</strain>
    </source>
</reference>
<evidence type="ECO:0000313" key="11">
    <source>
        <dbReference type="Proteomes" id="UP001220610"/>
    </source>
</evidence>
<organism evidence="10 11">
    <name type="scientific">Candidatus Pseudobacter hemicellulosilyticus</name>
    <dbReference type="NCBI Taxonomy" id="3121375"/>
    <lineage>
        <taxon>Bacteria</taxon>
        <taxon>Pseudomonadati</taxon>
        <taxon>Bacteroidota</taxon>
        <taxon>Chitinophagia</taxon>
        <taxon>Chitinophagales</taxon>
        <taxon>Chitinophagaceae</taxon>
        <taxon>Pseudobacter</taxon>
    </lineage>
</organism>